<comment type="caution">
    <text evidence="4">The sequence shown here is derived from an EMBL/GenBank/DDBJ whole genome shotgun (WGS) entry which is preliminary data.</text>
</comment>
<feature type="domain" description="Glycoside-hydrolase family GH114 TIM-barrel" evidence="3">
    <location>
        <begin position="122"/>
        <end position="339"/>
    </location>
</feature>
<evidence type="ECO:0000256" key="2">
    <source>
        <dbReference type="SAM" id="SignalP"/>
    </source>
</evidence>
<dbReference type="InterPro" id="IPR013785">
    <property type="entry name" value="Aldolase_TIM"/>
</dbReference>
<feature type="compositionally biased region" description="Low complexity" evidence="1">
    <location>
        <begin position="87"/>
        <end position="112"/>
    </location>
</feature>
<protein>
    <submittedName>
        <fullName evidence="4">Endo alpha-1,4 polygalactosaminidase</fullName>
    </submittedName>
</protein>
<dbReference type="Gene3D" id="3.20.20.70">
    <property type="entry name" value="Aldolase class I"/>
    <property type="match status" value="1"/>
</dbReference>
<feature type="compositionally biased region" description="Low complexity" evidence="1">
    <location>
        <begin position="63"/>
        <end position="73"/>
    </location>
</feature>
<dbReference type="PANTHER" id="PTHR35273">
    <property type="entry name" value="ALPHA-1,4 POLYGALACTOSAMINIDASE, PUTATIVE (AFU_ORTHOLOGUE AFUA_3G07890)-RELATED"/>
    <property type="match status" value="1"/>
</dbReference>
<evidence type="ECO:0000313" key="5">
    <source>
        <dbReference type="Proteomes" id="UP001596067"/>
    </source>
</evidence>
<dbReference type="Proteomes" id="UP001596067">
    <property type="component" value="Unassembled WGS sequence"/>
</dbReference>
<feature type="compositionally biased region" description="Pro residues" evidence="1">
    <location>
        <begin position="52"/>
        <end position="62"/>
    </location>
</feature>
<evidence type="ECO:0000259" key="3">
    <source>
        <dbReference type="Pfam" id="PF03537"/>
    </source>
</evidence>
<dbReference type="Pfam" id="PF03537">
    <property type="entry name" value="Glyco_hydro_114"/>
    <property type="match status" value="1"/>
</dbReference>
<dbReference type="InterPro" id="IPR017853">
    <property type="entry name" value="GH"/>
</dbReference>
<proteinExistence type="predicted"/>
<name>A0ABW1F596_9ACTN</name>
<sequence length="343" mass="36289">MTRRTRPLLAALALTTALLATSCSSSGPEDEDDPSADATGAQPPAATAAPVPGSPTEPPSTPPATSAPGTPGTPTTPPGTPAPSTPGTPATPGTPGTPATPGTPGTHQPTGGRWQPAPGLAWQWQLGGGVDQSVDVPVYDVDGFETDASVVAALHAKGRKVICYINAGSWEDFRPDSAAFAQALQGSGNGWKGEKWFDIRKLDQLKPLMAARFDMCRQKGFDAVEPDTIEAYNQNSGFPLTSEDQLRYNRMLAGLAHERGMAIGLKNDLEQIPALLPDFDFAVNEECAQFNECARLSPFVQAGKAVFHVEYKLGTEKFCTQSKALGLSSMQKKLELDAWRKPC</sequence>
<dbReference type="PANTHER" id="PTHR35273:SF2">
    <property type="entry name" value="ALPHA-GALACTOSIDASE"/>
    <property type="match status" value="1"/>
</dbReference>
<feature type="signal peptide" evidence="2">
    <location>
        <begin position="1"/>
        <end position="26"/>
    </location>
</feature>
<organism evidence="4 5">
    <name type="scientific">Kitasatospora aburaviensis</name>
    <dbReference type="NCBI Taxonomy" id="67265"/>
    <lineage>
        <taxon>Bacteria</taxon>
        <taxon>Bacillati</taxon>
        <taxon>Actinomycetota</taxon>
        <taxon>Actinomycetes</taxon>
        <taxon>Kitasatosporales</taxon>
        <taxon>Streptomycetaceae</taxon>
        <taxon>Kitasatospora</taxon>
    </lineage>
</organism>
<gene>
    <name evidence="4" type="ORF">ACFP0N_30810</name>
</gene>
<dbReference type="RefSeq" id="WP_380236828.1">
    <property type="nucleotide sequence ID" value="NZ_BAAAVH010000071.1"/>
</dbReference>
<keyword evidence="2" id="KW-0732">Signal</keyword>
<accession>A0ABW1F596</accession>
<feature type="region of interest" description="Disordered" evidence="1">
    <location>
        <begin position="22"/>
        <end position="119"/>
    </location>
</feature>
<dbReference type="InterPro" id="IPR004352">
    <property type="entry name" value="GH114_TIM-barrel"/>
</dbReference>
<feature type="chain" id="PRO_5047265068" evidence="2">
    <location>
        <begin position="27"/>
        <end position="343"/>
    </location>
</feature>
<dbReference type="SUPFAM" id="SSF51445">
    <property type="entry name" value="(Trans)glycosidases"/>
    <property type="match status" value="1"/>
</dbReference>
<evidence type="ECO:0000256" key="1">
    <source>
        <dbReference type="SAM" id="MobiDB-lite"/>
    </source>
</evidence>
<reference evidence="5" key="1">
    <citation type="journal article" date="2019" name="Int. J. Syst. Evol. Microbiol.">
        <title>The Global Catalogue of Microorganisms (GCM) 10K type strain sequencing project: providing services to taxonomists for standard genome sequencing and annotation.</title>
        <authorList>
            <consortium name="The Broad Institute Genomics Platform"/>
            <consortium name="The Broad Institute Genome Sequencing Center for Infectious Disease"/>
            <person name="Wu L."/>
            <person name="Ma J."/>
        </authorList>
    </citation>
    <scope>NUCLEOTIDE SEQUENCE [LARGE SCALE GENOMIC DNA]</scope>
    <source>
        <strain evidence="5">CGMCC 4.1469</strain>
    </source>
</reference>
<dbReference type="PROSITE" id="PS51257">
    <property type="entry name" value="PROKAR_LIPOPROTEIN"/>
    <property type="match status" value="1"/>
</dbReference>
<keyword evidence="5" id="KW-1185">Reference proteome</keyword>
<feature type="compositionally biased region" description="Low complexity" evidence="1">
    <location>
        <begin position="36"/>
        <end position="51"/>
    </location>
</feature>
<feature type="compositionally biased region" description="Pro residues" evidence="1">
    <location>
        <begin position="74"/>
        <end position="86"/>
    </location>
</feature>
<evidence type="ECO:0000313" key="4">
    <source>
        <dbReference type="EMBL" id="MFC5889368.1"/>
    </source>
</evidence>
<dbReference type="EMBL" id="JBHSOD010000056">
    <property type="protein sequence ID" value="MFC5889368.1"/>
    <property type="molecule type" value="Genomic_DNA"/>
</dbReference>